<dbReference type="RefSeq" id="WP_097077291.1">
    <property type="nucleotide sequence ID" value="NZ_OBMR01000016.1"/>
</dbReference>
<evidence type="ECO:0000313" key="1">
    <source>
        <dbReference type="EMBL" id="SOC17826.1"/>
    </source>
</evidence>
<accession>A0A285T8I2</accession>
<evidence type="ECO:0000313" key="2">
    <source>
        <dbReference type="Proteomes" id="UP000219563"/>
    </source>
</evidence>
<name>A0A285T8I2_9FIRM</name>
<reference evidence="1 2" key="1">
    <citation type="submission" date="2017-08" db="EMBL/GenBank/DDBJ databases">
        <authorList>
            <person name="de Groot N.N."/>
        </authorList>
    </citation>
    <scope>NUCLEOTIDE SEQUENCE [LARGE SCALE GENOMIC DNA]</scope>
    <source>
        <strain evidence="1 2">DSM 9787</strain>
    </source>
</reference>
<gene>
    <name evidence="1" type="ORF">SAMN02910411_0535</name>
</gene>
<dbReference type="AlphaFoldDB" id="A0A285T8I2"/>
<dbReference type="Proteomes" id="UP000219563">
    <property type="component" value="Unassembled WGS sequence"/>
</dbReference>
<sequence>MKERLNLYVADIVTAYEFARDMKGHHNDNMVRQRGDRQIFIDDFRGKLAEIALKRYLERKRHIVSNIDFEIYDRGEWDKNDLIIDENINISVKSSGLKANYLMIETHRFNADGTYSYKNHDGSEIKVDYYAFLNIGIGDEDETGYTEYTDGIAFMGVNDRNSTWQDVPEKRKVFWCYLKGFISHEDFWRLKKKANRGIYANLSDLNEVWGGNFLAMRPDFIENDKKWLQKDNYIINTQILTRVF</sequence>
<organism evidence="1 2">
    <name type="scientific">Pseudobutyrivibrio ruminis DSM 9787</name>
    <dbReference type="NCBI Taxonomy" id="1123011"/>
    <lineage>
        <taxon>Bacteria</taxon>
        <taxon>Bacillati</taxon>
        <taxon>Bacillota</taxon>
        <taxon>Clostridia</taxon>
        <taxon>Lachnospirales</taxon>
        <taxon>Lachnospiraceae</taxon>
        <taxon>Pseudobutyrivibrio</taxon>
    </lineage>
</organism>
<proteinExistence type="predicted"/>
<dbReference type="EMBL" id="OBMR01000016">
    <property type="protein sequence ID" value="SOC17826.1"/>
    <property type="molecule type" value="Genomic_DNA"/>
</dbReference>
<protein>
    <submittedName>
        <fullName evidence="1">Uncharacterized protein</fullName>
    </submittedName>
</protein>